<protein>
    <submittedName>
        <fullName evidence="1">Uncharacterized protein</fullName>
    </submittedName>
</protein>
<accession>A0A562K108</accession>
<dbReference type="Proteomes" id="UP000318667">
    <property type="component" value="Unassembled WGS sequence"/>
</dbReference>
<keyword evidence="2" id="KW-1185">Reference proteome</keyword>
<evidence type="ECO:0000313" key="2">
    <source>
        <dbReference type="Proteomes" id="UP000318667"/>
    </source>
</evidence>
<dbReference type="GeneID" id="65406739"/>
<dbReference type="AlphaFoldDB" id="A0A562K108"/>
<proteinExistence type="predicted"/>
<dbReference type="EMBL" id="VLKI01000003">
    <property type="protein sequence ID" value="TWH88905.1"/>
    <property type="molecule type" value="Genomic_DNA"/>
</dbReference>
<dbReference type="RefSeq" id="WP_158638744.1">
    <property type="nucleotide sequence ID" value="NZ_CBCSDC010000027.1"/>
</dbReference>
<reference evidence="1 2" key="1">
    <citation type="journal article" date="2015" name="Stand. Genomic Sci.">
        <title>Genomic Encyclopedia of Bacterial and Archaeal Type Strains, Phase III: the genomes of soil and plant-associated and newly described type strains.</title>
        <authorList>
            <person name="Whitman W.B."/>
            <person name="Woyke T."/>
            <person name="Klenk H.P."/>
            <person name="Zhou Y."/>
            <person name="Lilburn T.G."/>
            <person name="Beck B.J."/>
            <person name="De Vos P."/>
            <person name="Vandamme P."/>
            <person name="Eisen J.A."/>
            <person name="Garrity G."/>
            <person name="Hugenholtz P."/>
            <person name="Kyrpides N.C."/>
        </authorList>
    </citation>
    <scope>NUCLEOTIDE SEQUENCE [LARGE SCALE GENOMIC DNA]</scope>
    <source>
        <strain evidence="1 2">CGMCC 1.10115</strain>
    </source>
</reference>
<organism evidence="1 2">
    <name type="scientific">Cytobacillus oceanisediminis</name>
    <dbReference type="NCBI Taxonomy" id="665099"/>
    <lineage>
        <taxon>Bacteria</taxon>
        <taxon>Bacillati</taxon>
        <taxon>Bacillota</taxon>
        <taxon>Bacilli</taxon>
        <taxon>Bacillales</taxon>
        <taxon>Bacillaceae</taxon>
        <taxon>Cytobacillus</taxon>
    </lineage>
</organism>
<gene>
    <name evidence="1" type="ORF">IQ19_01325</name>
</gene>
<comment type="caution">
    <text evidence="1">The sequence shown here is derived from an EMBL/GenBank/DDBJ whole genome shotgun (WGS) entry which is preliminary data.</text>
</comment>
<evidence type="ECO:0000313" key="1">
    <source>
        <dbReference type="EMBL" id="TWH88905.1"/>
    </source>
</evidence>
<name>A0A562K108_9BACI</name>
<sequence length="45" mass="5274">MKEVFVDYADMAYQIYKKTGLDVEVVLKVLDAEFEYLKEKGLVEL</sequence>